<keyword evidence="6 8" id="KW-0408">Iron</keyword>
<evidence type="ECO:0000256" key="6">
    <source>
        <dbReference type="ARBA" id="ARBA00023004"/>
    </source>
</evidence>
<proteinExistence type="predicted"/>
<sequence length="71" mass="7668">MAYVMAQPCVDVMDKACTQECPVDCVYEGDRLLFIHPEECVDDLGSPGGTGGKPWRGNDPEFVSAPPVHVS</sequence>
<evidence type="ECO:0000313" key="11">
    <source>
        <dbReference type="Proteomes" id="UP001500711"/>
    </source>
</evidence>
<keyword evidence="7 8" id="KW-0411">Iron-sulfur</keyword>
<evidence type="ECO:0000256" key="7">
    <source>
        <dbReference type="ARBA" id="ARBA00023014"/>
    </source>
</evidence>
<comment type="cofactor">
    <cofactor evidence="1 8">
        <name>[4Fe-4S] cluster</name>
        <dbReference type="ChEBI" id="CHEBI:49883"/>
    </cofactor>
</comment>
<feature type="region of interest" description="Disordered" evidence="9">
    <location>
        <begin position="45"/>
        <end position="71"/>
    </location>
</feature>
<dbReference type="Gene3D" id="3.30.70.20">
    <property type="match status" value="1"/>
</dbReference>
<keyword evidence="4 8" id="KW-0479">Metal-binding</keyword>
<keyword evidence="11" id="KW-1185">Reference proteome</keyword>
<evidence type="ECO:0000256" key="9">
    <source>
        <dbReference type="SAM" id="MobiDB-lite"/>
    </source>
</evidence>
<dbReference type="PRINTS" id="PR00354">
    <property type="entry name" value="7FE8SFRDOXIN"/>
</dbReference>
<dbReference type="Proteomes" id="UP001500711">
    <property type="component" value="Unassembled WGS sequence"/>
</dbReference>
<accession>A0ABP7C4Z8</accession>
<evidence type="ECO:0000256" key="3">
    <source>
        <dbReference type="ARBA" id="ARBA00022485"/>
    </source>
</evidence>
<dbReference type="SUPFAM" id="SSF54862">
    <property type="entry name" value="4Fe-4S ferredoxins"/>
    <property type="match status" value="1"/>
</dbReference>
<evidence type="ECO:0000256" key="4">
    <source>
        <dbReference type="ARBA" id="ARBA00022723"/>
    </source>
</evidence>
<keyword evidence="5 8" id="KW-0249">Electron transport</keyword>
<comment type="function">
    <text evidence="8">Ferredoxins are iron-sulfur proteins that transfer electrons in a wide variety of metabolic reactions.</text>
</comment>
<evidence type="ECO:0000256" key="8">
    <source>
        <dbReference type="RuleBase" id="RU365098"/>
    </source>
</evidence>
<evidence type="ECO:0000256" key="1">
    <source>
        <dbReference type="ARBA" id="ARBA00001966"/>
    </source>
</evidence>
<comment type="caution">
    <text evidence="10">The sequence shown here is derived from an EMBL/GenBank/DDBJ whole genome shotgun (WGS) entry which is preliminary data.</text>
</comment>
<comment type="cofactor">
    <cofactor evidence="8">
        <name>[3Fe-4S] cluster</name>
        <dbReference type="ChEBI" id="CHEBI:21137"/>
    </cofactor>
    <text evidence="8">Binds 1 [3Fe-4S] cluster.</text>
</comment>
<keyword evidence="8" id="KW-0003">3Fe-4S</keyword>
<gene>
    <name evidence="10" type="ORF">GCM10022267_75470</name>
</gene>
<dbReference type="EMBL" id="BAABBE010000032">
    <property type="protein sequence ID" value="GAA3677516.1"/>
    <property type="molecule type" value="Genomic_DNA"/>
</dbReference>
<keyword evidence="3 8" id="KW-0004">4Fe-4S</keyword>
<evidence type="ECO:0000256" key="5">
    <source>
        <dbReference type="ARBA" id="ARBA00022982"/>
    </source>
</evidence>
<name>A0ABP7C4Z8_9PSEU</name>
<organism evidence="10 11">
    <name type="scientific">Lentzea roselyniae</name>
    <dbReference type="NCBI Taxonomy" id="531940"/>
    <lineage>
        <taxon>Bacteria</taxon>
        <taxon>Bacillati</taxon>
        <taxon>Actinomycetota</taxon>
        <taxon>Actinomycetes</taxon>
        <taxon>Pseudonocardiales</taxon>
        <taxon>Pseudonocardiaceae</taxon>
        <taxon>Lentzea</taxon>
    </lineage>
</organism>
<reference evidence="11" key="1">
    <citation type="journal article" date="2019" name="Int. J. Syst. Evol. Microbiol.">
        <title>The Global Catalogue of Microorganisms (GCM) 10K type strain sequencing project: providing services to taxonomists for standard genome sequencing and annotation.</title>
        <authorList>
            <consortium name="The Broad Institute Genomics Platform"/>
            <consortium name="The Broad Institute Genome Sequencing Center for Infectious Disease"/>
            <person name="Wu L."/>
            <person name="Ma J."/>
        </authorList>
    </citation>
    <scope>NUCLEOTIDE SEQUENCE [LARGE SCALE GENOMIC DNA]</scope>
    <source>
        <strain evidence="11">JCM 17494</strain>
    </source>
</reference>
<dbReference type="RefSeq" id="WP_428834278.1">
    <property type="nucleotide sequence ID" value="NZ_BAABBE010000032.1"/>
</dbReference>
<protein>
    <recommendedName>
        <fullName evidence="8">Ferredoxin</fullName>
    </recommendedName>
</protein>
<keyword evidence="2 8" id="KW-0813">Transport</keyword>
<evidence type="ECO:0000256" key="2">
    <source>
        <dbReference type="ARBA" id="ARBA00022448"/>
    </source>
</evidence>
<dbReference type="InterPro" id="IPR000813">
    <property type="entry name" value="7Fe_ferredoxin"/>
</dbReference>
<evidence type="ECO:0000313" key="10">
    <source>
        <dbReference type="EMBL" id="GAA3677516.1"/>
    </source>
</evidence>